<dbReference type="InterPro" id="IPR036116">
    <property type="entry name" value="FN3_sf"/>
</dbReference>
<dbReference type="SMART" id="SM00409">
    <property type="entry name" value="IG"/>
    <property type="match status" value="6"/>
</dbReference>
<dbReference type="GO" id="GO:0007420">
    <property type="term" value="P:brain development"/>
    <property type="evidence" value="ECO:0007669"/>
    <property type="project" value="TreeGrafter"/>
</dbReference>
<dbReference type="SMART" id="SM00408">
    <property type="entry name" value="IGc2"/>
    <property type="match status" value="5"/>
</dbReference>
<evidence type="ECO:0000256" key="10">
    <source>
        <dbReference type="ARBA" id="ARBA00023180"/>
    </source>
</evidence>
<dbReference type="Pfam" id="PF07679">
    <property type="entry name" value="I-set"/>
    <property type="match status" value="2"/>
</dbReference>
<keyword evidence="5 14" id="KW-0732">Signal</keyword>
<evidence type="ECO:0000256" key="4">
    <source>
        <dbReference type="ARBA" id="ARBA00022622"/>
    </source>
</evidence>
<feature type="domain" description="Ig-like" evidence="15">
    <location>
        <begin position="252"/>
        <end position="336"/>
    </location>
</feature>
<dbReference type="FunFam" id="2.60.40.10:FF:000047">
    <property type="entry name" value="Contactin 1"/>
    <property type="match status" value="1"/>
</dbReference>
<feature type="domain" description="Fibronectin type-III" evidence="16">
    <location>
        <begin position="717"/>
        <end position="814"/>
    </location>
</feature>
<evidence type="ECO:0000256" key="8">
    <source>
        <dbReference type="ARBA" id="ARBA00023136"/>
    </source>
</evidence>
<dbReference type="InterPro" id="IPR003599">
    <property type="entry name" value="Ig_sub"/>
</dbReference>
<comment type="subcellular location">
    <subcellularLocation>
        <location evidence="1">Cell membrane</location>
        <topology evidence="1">Lipid-anchor</topology>
        <topology evidence="1">GPI-anchor</topology>
    </subcellularLocation>
</comment>
<keyword evidence="3" id="KW-1003">Cell membrane</keyword>
<comment type="similarity">
    <text evidence="2">Belongs to the immunoglobulin superfamily. Contactin family.</text>
</comment>
<organism evidence="17 18">
    <name type="scientific">Eublepharis macularius</name>
    <name type="common">Leopard gecko</name>
    <name type="synonym">Cyrtodactylus macularius</name>
    <dbReference type="NCBI Taxonomy" id="481883"/>
    <lineage>
        <taxon>Eukaryota</taxon>
        <taxon>Metazoa</taxon>
        <taxon>Chordata</taxon>
        <taxon>Craniata</taxon>
        <taxon>Vertebrata</taxon>
        <taxon>Euteleostomi</taxon>
        <taxon>Lepidosauria</taxon>
        <taxon>Squamata</taxon>
        <taxon>Bifurcata</taxon>
        <taxon>Gekkota</taxon>
        <taxon>Eublepharidae</taxon>
        <taxon>Eublepharinae</taxon>
        <taxon>Eublepharis</taxon>
    </lineage>
</organism>
<dbReference type="FunFam" id="2.60.40.10:FF:000005">
    <property type="entry name" value="Neuronal cell adhesion molecule"/>
    <property type="match status" value="1"/>
</dbReference>
<evidence type="ECO:0000256" key="5">
    <source>
        <dbReference type="ARBA" id="ARBA00022729"/>
    </source>
</evidence>
<name>A0AA97L663_EUBMA</name>
<evidence type="ECO:0000256" key="14">
    <source>
        <dbReference type="SAM" id="SignalP"/>
    </source>
</evidence>
<evidence type="ECO:0000256" key="3">
    <source>
        <dbReference type="ARBA" id="ARBA00022475"/>
    </source>
</evidence>
<feature type="signal peptide" evidence="14">
    <location>
        <begin position="1"/>
        <end position="27"/>
    </location>
</feature>
<dbReference type="SUPFAM" id="SSF48726">
    <property type="entry name" value="Immunoglobulin"/>
    <property type="match status" value="6"/>
</dbReference>
<dbReference type="GO" id="GO:0007411">
    <property type="term" value="P:axon guidance"/>
    <property type="evidence" value="ECO:0007669"/>
    <property type="project" value="TreeGrafter"/>
</dbReference>
<dbReference type="GeneID" id="129335341"/>
<keyword evidence="6" id="KW-0677">Repeat</keyword>
<dbReference type="FunFam" id="2.60.40.10:FF:000004">
    <property type="entry name" value="DCC isoform 1"/>
    <property type="match status" value="2"/>
</dbReference>
<dbReference type="SMART" id="SM00060">
    <property type="entry name" value="FN3"/>
    <property type="match status" value="4"/>
</dbReference>
<dbReference type="FunFam" id="2.60.40.10:FF:000028">
    <property type="entry name" value="Neuronal cell adhesion molecule"/>
    <property type="match status" value="1"/>
</dbReference>
<sequence length="1065" mass="119420">MKPQPLNCYFVAICSIFFLAGLRSCSAVGHSVLDVYQVHKGQRQEDLKGYGPIFEEQPIDTVYPEESSDGRVTMNCRARGIPAPIYKWKLNNWDIDITRGRHLMVGGSLEITNPEKSRDEGTYICIASNIHGSIRSREANLNFGYLNTFTPEDRPEVKVREGVGAVLLCDPPRHYPDDLNYRWVLNDFPEFITLDKRRFVSQTNGNLYIAKVEASDKGNYSCFVTCNSIAKSVFSSFIPLIPQPDRSKGYLPDIRVKFKDTYALLGQNVTLECFALGNPVPDIRWSKYREPMPTTAEISASGAVLRIYNIQFEDEGTYECEAENHKGKDKHSANVYVQAMPEWVEHINDTERDLGSDLHWVCTAAGKPIPTIRWLKNGLPYWKGELRLYDLKFDDAGMYQCVAENIHGIIYSNAELKIIVLPPTFEFYPMKKKVLAARGGQAIIECKPRAAPRPRITWSRGTEILVNSTRMRIWYDGSLEIINVTRTDAGNYTCFVENNKGKANSSSTLVVTDSTRITLAPTNVDVTVGHNATMQCHADHDPTLDLTFIWTLNGYPIDVDKESDHYERSIMNNGELIVKNAQLRHAGRYTCVAQTIVDNATASADLVVRGPPGPPGGLRIEDIRSTSVVILWSRGTDNHSPISNYTIQSRIPLHDDWKDTKTDPPIVEGNAESAKLIDLIPWMEYEFRIMATNTLGTGEPSIPSQKIRTEGAPPNVAPSDVGGGGGRNRELTITWMPLPREYHFGHNFGYIVSFRPFNEGAWKRVTVPQPEAGRYVHKDESMLPYSQYQVKVKAFNNKGEGPESLTVAIYSAEDAPTEKPKRAEVKVRSATEVTVIWQHVAHPEKVNGYEVRYWSAYEKEVAANRVQVSNQNFSVRLENLKPDTRYTAEVFAFNSAGIGPASDRLSFTTQKAPPRQKPKITSSVKSGSKYIITWDHVRSDSNESDVKGYKVLYRPDGQYNGTLVTTGKHYIEVPAPVKGQYVVEVRVHSDGGDGEVAQVKIPGSSPEDCASGSPVNPEFESEHTAWLRMYRMVWYKSKEEKDVSASAIKVLLLGYKDPATQQGAI</sequence>
<reference evidence="18" key="1">
    <citation type="submission" date="2025-08" db="UniProtKB">
        <authorList>
            <consortium name="RefSeq"/>
        </authorList>
    </citation>
    <scope>IDENTIFICATION</scope>
    <source>
        <tissue evidence="18">Blood</tissue>
    </source>
</reference>
<evidence type="ECO:0000256" key="9">
    <source>
        <dbReference type="ARBA" id="ARBA00023157"/>
    </source>
</evidence>
<feature type="domain" description="Ig-like" evidence="15">
    <location>
        <begin position="341"/>
        <end position="417"/>
    </location>
</feature>
<dbReference type="FunFam" id="2.60.40.10:FF:000035">
    <property type="entry name" value="Contactin 1"/>
    <property type="match status" value="1"/>
</dbReference>
<evidence type="ECO:0000256" key="11">
    <source>
        <dbReference type="ARBA" id="ARBA00023288"/>
    </source>
</evidence>
<dbReference type="FunFam" id="2.60.40.10:FF:000064">
    <property type="entry name" value="Contactin 1"/>
    <property type="match status" value="1"/>
</dbReference>
<dbReference type="Pfam" id="PF00041">
    <property type="entry name" value="fn3"/>
    <property type="match status" value="3"/>
</dbReference>
<feature type="domain" description="Fibronectin type-III" evidence="16">
    <location>
        <begin position="819"/>
        <end position="912"/>
    </location>
</feature>
<evidence type="ECO:0000256" key="12">
    <source>
        <dbReference type="ARBA" id="ARBA00023319"/>
    </source>
</evidence>
<evidence type="ECO:0000256" key="7">
    <source>
        <dbReference type="ARBA" id="ARBA00022889"/>
    </source>
</evidence>
<dbReference type="InterPro" id="IPR007110">
    <property type="entry name" value="Ig-like_dom"/>
</dbReference>
<keyword evidence="9" id="KW-1015">Disulfide bond</keyword>
<dbReference type="KEGG" id="emc:129335341"/>
<dbReference type="FunFam" id="2.60.40.10:FF:000054">
    <property type="entry name" value="Contactin 1"/>
    <property type="match status" value="1"/>
</dbReference>
<keyword evidence="12" id="KW-0393">Immunoglobulin domain</keyword>
<dbReference type="GO" id="GO:0098632">
    <property type="term" value="F:cell-cell adhesion mediator activity"/>
    <property type="evidence" value="ECO:0007669"/>
    <property type="project" value="TreeGrafter"/>
</dbReference>
<dbReference type="SUPFAM" id="SSF49265">
    <property type="entry name" value="Fibronectin type III"/>
    <property type="match status" value="2"/>
</dbReference>
<proteinExistence type="inferred from homology"/>
<dbReference type="InterPro" id="IPR003598">
    <property type="entry name" value="Ig_sub2"/>
</dbReference>
<evidence type="ECO:0000256" key="13">
    <source>
        <dbReference type="SAM" id="MobiDB-lite"/>
    </source>
</evidence>
<evidence type="ECO:0000313" key="18">
    <source>
        <dbReference type="RefSeq" id="XP_054843754.1"/>
    </source>
</evidence>
<dbReference type="InterPro" id="IPR003961">
    <property type="entry name" value="FN3_dom"/>
</dbReference>
<protein>
    <submittedName>
        <fullName evidence="18">Contactin-1</fullName>
    </submittedName>
</protein>
<evidence type="ECO:0000256" key="1">
    <source>
        <dbReference type="ARBA" id="ARBA00004609"/>
    </source>
</evidence>
<dbReference type="InterPro" id="IPR013783">
    <property type="entry name" value="Ig-like_fold"/>
</dbReference>
<feature type="domain" description="Fibronectin type-III" evidence="16">
    <location>
        <begin position="614"/>
        <end position="712"/>
    </location>
</feature>
<keyword evidence="10" id="KW-0325">Glycoprotein</keyword>
<keyword evidence="17" id="KW-1185">Reference proteome</keyword>
<feature type="domain" description="Ig-like" evidence="15">
    <location>
        <begin position="423"/>
        <end position="512"/>
    </location>
</feature>
<evidence type="ECO:0000259" key="15">
    <source>
        <dbReference type="PROSITE" id="PS50835"/>
    </source>
</evidence>
<feature type="domain" description="Ig-like" evidence="15">
    <location>
        <begin position="151"/>
        <end position="234"/>
    </location>
</feature>
<dbReference type="PROSITE" id="PS50853">
    <property type="entry name" value="FN3"/>
    <property type="match status" value="4"/>
</dbReference>
<accession>A0AA97L663</accession>
<feature type="domain" description="Fibronectin type-III" evidence="16">
    <location>
        <begin position="914"/>
        <end position="1008"/>
    </location>
</feature>
<feature type="domain" description="Ig-like" evidence="15">
    <location>
        <begin position="52"/>
        <end position="142"/>
    </location>
</feature>
<dbReference type="InterPro" id="IPR036179">
    <property type="entry name" value="Ig-like_dom_sf"/>
</dbReference>
<evidence type="ECO:0000313" key="17">
    <source>
        <dbReference type="Proteomes" id="UP001190640"/>
    </source>
</evidence>
<dbReference type="InterPro" id="IPR013098">
    <property type="entry name" value="Ig_I-set"/>
</dbReference>
<evidence type="ECO:0000256" key="2">
    <source>
        <dbReference type="ARBA" id="ARBA00009812"/>
    </source>
</evidence>
<keyword evidence="11" id="KW-0449">Lipoprotein</keyword>
<dbReference type="PANTHER" id="PTHR44170:SF10">
    <property type="entry name" value="CONTACTIN-1"/>
    <property type="match status" value="1"/>
</dbReference>
<evidence type="ECO:0000256" key="6">
    <source>
        <dbReference type="ARBA" id="ARBA00022737"/>
    </source>
</evidence>
<dbReference type="FunFam" id="2.60.40.10:FF:000052">
    <property type="entry name" value="Contactin 1"/>
    <property type="match status" value="1"/>
</dbReference>
<dbReference type="GO" id="GO:0030424">
    <property type="term" value="C:axon"/>
    <property type="evidence" value="ECO:0007669"/>
    <property type="project" value="TreeGrafter"/>
</dbReference>
<dbReference type="PROSITE" id="PS50835">
    <property type="entry name" value="IG_LIKE"/>
    <property type="match status" value="6"/>
</dbReference>
<feature type="chain" id="PRO_5041634260" evidence="14">
    <location>
        <begin position="28"/>
        <end position="1065"/>
    </location>
</feature>
<dbReference type="RefSeq" id="XP_054843754.1">
    <property type="nucleotide sequence ID" value="XM_054987779.1"/>
</dbReference>
<keyword evidence="7" id="KW-0130">Cell adhesion</keyword>
<dbReference type="Proteomes" id="UP001190640">
    <property type="component" value="Chromosome 9"/>
</dbReference>
<dbReference type="Gene3D" id="2.60.40.10">
    <property type="entry name" value="Immunoglobulins"/>
    <property type="match status" value="10"/>
</dbReference>
<dbReference type="FunFam" id="2.60.40.10:FF:000044">
    <property type="entry name" value="Contactin 1"/>
    <property type="match status" value="1"/>
</dbReference>
<dbReference type="CDD" id="cd00063">
    <property type="entry name" value="FN3"/>
    <property type="match status" value="3"/>
</dbReference>
<evidence type="ECO:0000259" key="16">
    <source>
        <dbReference type="PROSITE" id="PS50853"/>
    </source>
</evidence>
<dbReference type="GO" id="GO:0005886">
    <property type="term" value="C:plasma membrane"/>
    <property type="evidence" value="ECO:0007669"/>
    <property type="project" value="UniProtKB-SubCell"/>
</dbReference>
<keyword evidence="8" id="KW-0472">Membrane</keyword>
<dbReference type="PANTHER" id="PTHR44170">
    <property type="entry name" value="PROTEIN SIDEKICK"/>
    <property type="match status" value="1"/>
</dbReference>
<dbReference type="CTD" id="1272"/>
<dbReference type="AlphaFoldDB" id="A0AA97L663"/>
<dbReference type="Pfam" id="PF13927">
    <property type="entry name" value="Ig_3"/>
    <property type="match status" value="3"/>
</dbReference>
<feature type="domain" description="Ig-like" evidence="15">
    <location>
        <begin position="515"/>
        <end position="603"/>
    </location>
</feature>
<gene>
    <name evidence="18" type="primary">CNTN1</name>
</gene>
<dbReference type="GO" id="GO:0098552">
    <property type="term" value="C:side of membrane"/>
    <property type="evidence" value="ECO:0007669"/>
    <property type="project" value="UniProtKB-KW"/>
</dbReference>
<feature type="region of interest" description="Disordered" evidence="13">
    <location>
        <begin position="705"/>
        <end position="725"/>
    </location>
</feature>
<keyword evidence="4" id="KW-0336">GPI-anchor</keyword>